<comment type="caution">
    <text evidence="3">The sequence shown here is derived from an EMBL/GenBank/DDBJ whole genome shotgun (WGS) entry which is preliminary data.</text>
</comment>
<protein>
    <recommendedName>
        <fullName evidence="5">Subtilisin</fullName>
    </recommendedName>
</protein>
<evidence type="ECO:0000256" key="2">
    <source>
        <dbReference type="SAM" id="SignalP"/>
    </source>
</evidence>
<gene>
    <name evidence="3" type="ORF">PCOR1329_LOCUS11376</name>
</gene>
<accession>A0ABN9QIJ7</accession>
<evidence type="ECO:0000256" key="1">
    <source>
        <dbReference type="SAM" id="MobiDB-lite"/>
    </source>
</evidence>
<feature type="compositionally biased region" description="Low complexity" evidence="1">
    <location>
        <begin position="51"/>
        <end position="66"/>
    </location>
</feature>
<feature type="chain" id="PRO_5046412703" description="Subtilisin" evidence="2">
    <location>
        <begin position="20"/>
        <end position="111"/>
    </location>
</feature>
<reference evidence="3" key="1">
    <citation type="submission" date="2023-10" db="EMBL/GenBank/DDBJ databases">
        <authorList>
            <person name="Chen Y."/>
            <person name="Shah S."/>
            <person name="Dougan E. K."/>
            <person name="Thang M."/>
            <person name="Chan C."/>
        </authorList>
    </citation>
    <scope>NUCLEOTIDE SEQUENCE [LARGE SCALE GENOMIC DNA]</scope>
</reference>
<keyword evidence="2" id="KW-0732">Signal</keyword>
<feature type="signal peptide" evidence="2">
    <location>
        <begin position="1"/>
        <end position="19"/>
    </location>
</feature>
<keyword evidence="4" id="KW-1185">Reference proteome</keyword>
<feature type="non-terminal residue" evidence="3">
    <location>
        <position position="111"/>
    </location>
</feature>
<name>A0ABN9QIJ7_9DINO</name>
<evidence type="ECO:0008006" key="5">
    <source>
        <dbReference type="Google" id="ProtNLM"/>
    </source>
</evidence>
<proteinExistence type="predicted"/>
<dbReference type="Proteomes" id="UP001189429">
    <property type="component" value="Unassembled WGS sequence"/>
</dbReference>
<evidence type="ECO:0000313" key="3">
    <source>
        <dbReference type="EMBL" id="CAK0804643.1"/>
    </source>
</evidence>
<feature type="region of interest" description="Disordered" evidence="1">
    <location>
        <begin position="45"/>
        <end position="70"/>
    </location>
</feature>
<evidence type="ECO:0000313" key="4">
    <source>
        <dbReference type="Proteomes" id="UP001189429"/>
    </source>
</evidence>
<sequence length="111" mass="11611">MAVCRLAVLLVAAAVPTAALKASADRKTDVALEALLDIVIHRRRESEGVHADAAAAKSAGEGSDASVTLSPQERAALHASKFEKEFVVDLDMSDAVDKKKSVGVVLDLDTD</sequence>
<dbReference type="EMBL" id="CAUYUJ010003285">
    <property type="protein sequence ID" value="CAK0804643.1"/>
    <property type="molecule type" value="Genomic_DNA"/>
</dbReference>
<organism evidence="3 4">
    <name type="scientific">Prorocentrum cordatum</name>
    <dbReference type="NCBI Taxonomy" id="2364126"/>
    <lineage>
        <taxon>Eukaryota</taxon>
        <taxon>Sar</taxon>
        <taxon>Alveolata</taxon>
        <taxon>Dinophyceae</taxon>
        <taxon>Prorocentrales</taxon>
        <taxon>Prorocentraceae</taxon>
        <taxon>Prorocentrum</taxon>
    </lineage>
</organism>